<evidence type="ECO:0000256" key="1">
    <source>
        <dbReference type="ARBA" id="ARBA00022630"/>
    </source>
</evidence>
<dbReference type="SUPFAM" id="SSF52343">
    <property type="entry name" value="Ferredoxin reductase-like, C-terminal NADP-linked domain"/>
    <property type="match status" value="1"/>
</dbReference>
<feature type="domain" description="FAD-binding FR-type" evidence="7">
    <location>
        <begin position="254"/>
        <end position="371"/>
    </location>
</feature>
<dbReference type="InterPro" id="IPR017927">
    <property type="entry name" value="FAD-bd_FR_type"/>
</dbReference>
<keyword evidence="5" id="KW-1133">Transmembrane helix</keyword>
<dbReference type="EC" id="1.6.2.4" evidence="4"/>
<dbReference type="InterPro" id="IPR001709">
    <property type="entry name" value="Flavoprot_Pyr_Nucl_cyt_Rdtase"/>
</dbReference>
<dbReference type="InterPro" id="IPR001433">
    <property type="entry name" value="OxRdtase_FAD/NAD-bd"/>
</dbReference>
<comment type="caution">
    <text evidence="8">The sequence shown here is derived from an EMBL/GenBank/DDBJ whole genome shotgun (WGS) entry which is preliminary data.</text>
</comment>
<dbReference type="Proteomes" id="UP000624279">
    <property type="component" value="Unassembled WGS sequence"/>
</dbReference>
<keyword evidence="3" id="KW-0249">Electron transport</keyword>
<dbReference type="InterPro" id="IPR017938">
    <property type="entry name" value="Riboflavin_synthase-like_b-brl"/>
</dbReference>
<dbReference type="PROSITE" id="PS51384">
    <property type="entry name" value="FAD_FR"/>
    <property type="match status" value="1"/>
</dbReference>
<name>A0ABR6YH90_9BURK</name>
<dbReference type="Pfam" id="PF00258">
    <property type="entry name" value="Flavodoxin_1"/>
    <property type="match status" value="1"/>
</dbReference>
<dbReference type="CDD" id="cd06200">
    <property type="entry name" value="SiR_like1"/>
    <property type="match status" value="1"/>
</dbReference>
<keyword evidence="3" id="KW-0813">Transport</keyword>
<dbReference type="Pfam" id="PF00175">
    <property type="entry name" value="NAD_binding_1"/>
    <property type="match status" value="1"/>
</dbReference>
<keyword evidence="9" id="KW-1185">Reference proteome</keyword>
<keyword evidence="5" id="KW-0472">Membrane</keyword>
<organism evidence="8 9">
    <name type="scientific">Undibacterium flavidum</name>
    <dbReference type="NCBI Taxonomy" id="2762297"/>
    <lineage>
        <taxon>Bacteria</taxon>
        <taxon>Pseudomonadati</taxon>
        <taxon>Pseudomonadota</taxon>
        <taxon>Betaproteobacteria</taxon>
        <taxon>Burkholderiales</taxon>
        <taxon>Oxalobacteraceae</taxon>
        <taxon>Undibacterium</taxon>
    </lineage>
</organism>
<keyword evidence="5" id="KW-0812">Transmembrane</keyword>
<dbReference type="Gene3D" id="3.40.50.80">
    <property type="entry name" value="Nucleotide-binding domain of ferredoxin-NADP reductase (FNR) module"/>
    <property type="match status" value="1"/>
</dbReference>
<dbReference type="InterPro" id="IPR029039">
    <property type="entry name" value="Flavoprotein-like_sf"/>
</dbReference>
<evidence type="ECO:0000313" key="8">
    <source>
        <dbReference type="EMBL" id="MBC3875903.1"/>
    </source>
</evidence>
<gene>
    <name evidence="8" type="ORF">H8K55_20105</name>
</gene>
<dbReference type="SUPFAM" id="SSF52218">
    <property type="entry name" value="Flavoproteins"/>
    <property type="match status" value="1"/>
</dbReference>
<evidence type="ECO:0000256" key="4">
    <source>
        <dbReference type="ARBA" id="ARBA00023797"/>
    </source>
</evidence>
<dbReference type="SUPFAM" id="SSF63380">
    <property type="entry name" value="Riboflavin synthase domain-like"/>
    <property type="match status" value="1"/>
</dbReference>
<dbReference type="InterPro" id="IPR001094">
    <property type="entry name" value="Flavdoxin-like"/>
</dbReference>
<sequence length="512" mass="56687">MSILIKTSTPPVTNSAKAPRLLTLGLVISLSISALILLTSFSTYLLGALSLQQVRLGSATSVLLSYVLFYCWIQQGHAQAHQASSPPTTQLDSFAADEILVVYASQTGYAEQLAIQTLSSLQEGDMPSRLMNIQAFTPVILQQAQKILFIASTTGEGDAPDSAAKFNRNVLHASPQQTTSLSHLQYAILALGDRHYQAFCAFGHQLDHWLRQQGARSLFDLVEVDNGDEGALRHWQHHLGVLSGHTDLADWHQAEYENWTLNERRLLNPDSQGNPVYQLRLVPSTSISNSSWQAGDIAEILPRRPGSEQTLPHREYSIASIPQDGAVELIVRQMQQADGSLGLGSGWLTHYADINSTIALRLRSNRSFHPPTNNCPLILIGNGTGIAGLRAHLKHRAQQGQHQAPNWLFFGERNRANDFFCQTEIEQWQADGTLAKLDLAFSRDQTQRIYVQDKLREQATELSAWVAQGAAIYVCGSLEGMAGGVDTALREILGDKQLERMREEGLYRRDVY</sequence>
<evidence type="ECO:0000256" key="3">
    <source>
        <dbReference type="ARBA" id="ARBA00022982"/>
    </source>
</evidence>
<dbReference type="PRINTS" id="PR00369">
    <property type="entry name" value="FLAVODOXIN"/>
</dbReference>
<proteinExistence type="predicted"/>
<keyword evidence="1" id="KW-0285">Flavoprotein</keyword>
<protein>
    <recommendedName>
        <fullName evidence="4">NADPH--hemoprotein reductase</fullName>
        <ecNumber evidence="4">1.6.2.4</ecNumber>
    </recommendedName>
</protein>
<evidence type="ECO:0000313" key="9">
    <source>
        <dbReference type="Proteomes" id="UP000624279"/>
    </source>
</evidence>
<reference evidence="8 9" key="1">
    <citation type="submission" date="2020-08" db="EMBL/GenBank/DDBJ databases">
        <title>Novel species isolated from subtropical streams in China.</title>
        <authorList>
            <person name="Lu H."/>
        </authorList>
    </citation>
    <scope>NUCLEOTIDE SEQUENCE [LARGE SCALE GENOMIC DNA]</scope>
    <source>
        <strain evidence="8 9">LX15W</strain>
    </source>
</reference>
<dbReference type="PRINTS" id="PR00371">
    <property type="entry name" value="FPNCR"/>
</dbReference>
<dbReference type="InterPro" id="IPR008254">
    <property type="entry name" value="Flavodoxin/NO_synth"/>
</dbReference>
<keyword evidence="2" id="KW-0288">FMN</keyword>
<evidence type="ECO:0000256" key="5">
    <source>
        <dbReference type="SAM" id="Phobius"/>
    </source>
</evidence>
<dbReference type="Gene3D" id="3.40.50.360">
    <property type="match status" value="1"/>
</dbReference>
<dbReference type="PROSITE" id="PS50902">
    <property type="entry name" value="FLAVODOXIN_LIKE"/>
    <property type="match status" value="1"/>
</dbReference>
<dbReference type="InterPro" id="IPR039261">
    <property type="entry name" value="FNR_nucleotide-bd"/>
</dbReference>
<evidence type="ECO:0000256" key="2">
    <source>
        <dbReference type="ARBA" id="ARBA00022643"/>
    </source>
</evidence>
<dbReference type="PANTHER" id="PTHR19384:SF17">
    <property type="entry name" value="NADPH--CYTOCHROME P450 REDUCTASE"/>
    <property type="match status" value="1"/>
</dbReference>
<accession>A0ABR6YH90</accession>
<dbReference type="EMBL" id="JACOGA010000026">
    <property type="protein sequence ID" value="MBC3875903.1"/>
    <property type="molecule type" value="Genomic_DNA"/>
</dbReference>
<evidence type="ECO:0000259" key="6">
    <source>
        <dbReference type="PROSITE" id="PS50902"/>
    </source>
</evidence>
<feature type="transmembrane region" description="Helical" evidence="5">
    <location>
        <begin position="21"/>
        <end position="44"/>
    </location>
</feature>
<evidence type="ECO:0000259" key="7">
    <source>
        <dbReference type="PROSITE" id="PS51384"/>
    </source>
</evidence>
<feature type="domain" description="Flavodoxin-like" evidence="6">
    <location>
        <begin position="99"/>
        <end position="240"/>
    </location>
</feature>
<dbReference type="PANTHER" id="PTHR19384">
    <property type="entry name" value="NITRIC OXIDE SYNTHASE-RELATED"/>
    <property type="match status" value="1"/>
</dbReference>